<dbReference type="EMBL" id="JABUPJ010000018">
    <property type="protein sequence ID" value="NYQ39963.1"/>
    <property type="molecule type" value="Genomic_DNA"/>
</dbReference>
<gene>
    <name evidence="2" type="ORF">G4A38_15365</name>
</gene>
<dbReference type="Gene3D" id="3.40.50.300">
    <property type="entry name" value="P-loop containing nucleotide triphosphate hydrolases"/>
    <property type="match status" value="1"/>
</dbReference>
<accession>A0A3Z0RB53</accession>
<protein>
    <recommendedName>
        <fullName evidence="1">KAP NTPase domain-containing protein</fullName>
    </recommendedName>
</protein>
<organism evidence="2">
    <name type="scientific">Escherichia coli</name>
    <dbReference type="NCBI Taxonomy" id="562"/>
    <lineage>
        <taxon>Bacteria</taxon>
        <taxon>Pseudomonadati</taxon>
        <taxon>Pseudomonadota</taxon>
        <taxon>Gammaproteobacteria</taxon>
        <taxon>Enterobacterales</taxon>
        <taxon>Enterobacteriaceae</taxon>
        <taxon>Escherichia</taxon>
    </lineage>
</organism>
<feature type="domain" description="KAP NTPase" evidence="1">
    <location>
        <begin position="9"/>
        <end position="254"/>
    </location>
</feature>
<sequence length="564" mass="65673">MESIESFLKNFLVSDHRVAVIKGDWGVGKTHYWNSFYTKHSEGLDFNAYSYVSLFGVNSIGDIKKALYHCATPINEKKYKELILSETDRTMIRYRNGFLGWLKYNSLSKFLIHFGKNDFFGFKTDNLLSSLEYKFVNNYLVCIDDVERKGNSLEVKEIMGVIDELARRKGCKVVLILNEDNLHDETAKKQFLEYREKVIDVEIKYDPTPEKNLRKVFYETDSDFLLLKVLANDLDIKNIRILNKIKTSLVNLRNELSLAEDKVRESFINRLVLFSVVYYSGVPGVDYALFKESIKNIHVFDYMLDDKKDDSVYSFINSLDIIYERAEIAFDDDIDFYLKNGYLSTESNIRGIIEEKNKQYKEHKALCEVNNVWDIFSDSFKDNESEFISKIKCVINDNLSHIPVAHFIGLIDILNRLEIDCDSYIEAYADAFVSQDDAYTAFRNLYVEIFGNEKLGLLIQKKLMDKKPEETNLENVLYKIIEGKFNHSDIAYLNSFSEDDYLKWILSRNQDALDLVRKGLLRFKSMQELTEEQQKITNKAIGALTKLASRSSLNKLRVSRLLNN</sequence>
<evidence type="ECO:0000313" key="2">
    <source>
        <dbReference type="EMBL" id="NYQ39963.1"/>
    </source>
</evidence>
<dbReference type="AlphaFoldDB" id="A0A3Z0RB53"/>
<evidence type="ECO:0000259" key="1">
    <source>
        <dbReference type="Pfam" id="PF07693"/>
    </source>
</evidence>
<dbReference type="InterPro" id="IPR027417">
    <property type="entry name" value="P-loop_NTPase"/>
</dbReference>
<name>A0A3Z0RB53_ECOLX</name>
<dbReference type="RefSeq" id="WP_033803577.1">
    <property type="nucleotide sequence ID" value="NZ_CCPP01000189.1"/>
</dbReference>
<proteinExistence type="predicted"/>
<dbReference type="Proteomes" id="UP000540485">
    <property type="component" value="Unassembled WGS sequence"/>
</dbReference>
<comment type="caution">
    <text evidence="2">The sequence shown here is derived from an EMBL/GenBank/DDBJ whole genome shotgun (WGS) entry which is preliminary data.</text>
</comment>
<dbReference type="Pfam" id="PF07693">
    <property type="entry name" value="KAP_NTPase"/>
    <property type="match status" value="1"/>
</dbReference>
<reference evidence="2" key="1">
    <citation type="journal article" date="2020" name="J. Appl. Microbiol.">
        <title>Genetic characterization of Shigatoxigenic and enteropathogenic Escherichia coli O80:H2 from diarrheic and septicemic calves and relatedness to human Shigatoxigenic E. coli O80:H2.</title>
        <authorList>
            <person name="Habets A."/>
            <person name="Crombe F."/>
            <person name="Nakamura K."/>
            <person name="Guerin V."/>
            <person name="De Rauw K."/>
            <person name="Pierard D."/>
            <person name="Saulmont M."/>
            <person name="Hayashi T."/>
            <person name="Mainil J.G."/>
            <person name="Thiry D."/>
        </authorList>
    </citation>
    <scope>NUCLEOTIDE SEQUENCE [LARGE SCALE GENOMIC DNA]</scope>
    <source>
        <strain evidence="2">EH3306</strain>
    </source>
</reference>
<dbReference type="InterPro" id="IPR011646">
    <property type="entry name" value="KAP_P-loop"/>
</dbReference>